<evidence type="ECO:0000256" key="1">
    <source>
        <dbReference type="SAM" id="Coils"/>
    </source>
</evidence>
<dbReference type="RefSeq" id="WP_151618455.1">
    <property type="nucleotide sequence ID" value="NZ_WBXO01000002.1"/>
</dbReference>
<keyword evidence="1" id="KW-0175">Coiled coil</keyword>
<dbReference type="Proteomes" id="UP000468766">
    <property type="component" value="Unassembled WGS sequence"/>
</dbReference>
<dbReference type="OrthoDB" id="9854922at2"/>
<keyword evidence="3" id="KW-1185">Reference proteome</keyword>
<comment type="caution">
    <text evidence="2">The sequence shown here is derived from an EMBL/GenBank/DDBJ whole genome shotgun (WGS) entry which is preliminary data.</text>
</comment>
<gene>
    <name evidence="2" type="ORF">F9B85_03060</name>
</gene>
<sequence length="147" mass="17420">MVSRVGYGVYNNPYWDHRLSRVAFDPPVHAVSAIQKTAPIIDPLRYFTVPDEEQQDKPKKMPPAFSFKPTWEAGKSELLLDRNRLEVDYNEIEKAITEQQEDNKEDYHHHQNWLMQQKMNQYMYFTNVNVFQHPHYGGAGKYLNYVV</sequence>
<name>A0A6I0ESN7_9FIRM</name>
<evidence type="ECO:0000313" key="2">
    <source>
        <dbReference type="EMBL" id="KAB2953615.1"/>
    </source>
</evidence>
<feature type="coiled-coil region" evidence="1">
    <location>
        <begin position="75"/>
        <end position="102"/>
    </location>
</feature>
<dbReference type="EMBL" id="WBXO01000002">
    <property type="protein sequence ID" value="KAB2953615.1"/>
    <property type="molecule type" value="Genomic_DNA"/>
</dbReference>
<dbReference type="AlphaFoldDB" id="A0A6I0ESN7"/>
<organism evidence="2 3">
    <name type="scientific">Heliorestis acidaminivorans</name>
    <dbReference type="NCBI Taxonomy" id="553427"/>
    <lineage>
        <taxon>Bacteria</taxon>
        <taxon>Bacillati</taxon>
        <taxon>Bacillota</taxon>
        <taxon>Clostridia</taxon>
        <taxon>Eubacteriales</taxon>
        <taxon>Heliobacteriaceae</taxon>
        <taxon>Heliorestis</taxon>
    </lineage>
</organism>
<protein>
    <submittedName>
        <fullName evidence="2">Uncharacterized protein</fullName>
    </submittedName>
</protein>
<reference evidence="2 3" key="1">
    <citation type="submission" date="2019-10" db="EMBL/GenBank/DDBJ databases">
        <title>Whole-genome sequence of the extremophile Heliorestis acidaminivorans DSM 24790.</title>
        <authorList>
            <person name="Kyndt J.A."/>
            <person name="Meyer T.E."/>
        </authorList>
    </citation>
    <scope>NUCLEOTIDE SEQUENCE [LARGE SCALE GENOMIC DNA]</scope>
    <source>
        <strain evidence="2 3">DSM 24790</strain>
    </source>
</reference>
<proteinExistence type="predicted"/>
<accession>A0A6I0ESN7</accession>
<evidence type="ECO:0000313" key="3">
    <source>
        <dbReference type="Proteomes" id="UP000468766"/>
    </source>
</evidence>